<dbReference type="Proteomes" id="UP000235589">
    <property type="component" value="Chromosome"/>
</dbReference>
<dbReference type="AlphaFoldDB" id="A0A2K9P2A3"/>
<evidence type="ECO:0000313" key="16">
    <source>
        <dbReference type="EMBL" id="AUO18959.1"/>
    </source>
</evidence>
<comment type="caution">
    <text evidence="12">Was originally thought to be a dihydrodipicolinate synthase (DHDPS), catalyzing the condensation of (S)-aspartate-beta-semialdehyde [(S)-ASA] and pyruvate to dihydrodipicolinate (DHDP). However, it was shown in E.coli that the product of the enzymatic reaction is not dihydrodipicolinate but in fact (4S)-4-hydroxy-2,3,4,5-tetrahydro-(2S)-dipicolinic acid (HTPA), and that the consecutive dehydration reaction leading to DHDP is not spontaneous but catalyzed by DapB.</text>
</comment>
<dbReference type="HAMAP" id="MF_00418">
    <property type="entry name" value="DapA"/>
    <property type="match status" value="1"/>
</dbReference>
<dbReference type="UniPathway" id="UPA00034">
    <property type="reaction ID" value="UER00017"/>
</dbReference>
<evidence type="ECO:0000256" key="11">
    <source>
        <dbReference type="ARBA" id="ARBA00047836"/>
    </source>
</evidence>
<evidence type="ECO:0000256" key="6">
    <source>
        <dbReference type="ARBA" id="ARBA00022605"/>
    </source>
</evidence>
<name>A0A2K9P2A3_9FIRM</name>
<dbReference type="OrthoDB" id="9782828at2"/>
<dbReference type="CDD" id="cd00950">
    <property type="entry name" value="DHDPS"/>
    <property type="match status" value="1"/>
</dbReference>
<dbReference type="GeneID" id="98062199"/>
<reference evidence="16 17" key="1">
    <citation type="submission" date="2017-04" db="EMBL/GenBank/DDBJ databases">
        <title>Monoglobus pectinilyticus 14 draft genome.</title>
        <authorList>
            <person name="Kim C."/>
            <person name="Rosendale D.I."/>
            <person name="Kelly W.J."/>
            <person name="Tannock G.W."/>
            <person name="Patchett M.L."/>
            <person name="Jordens J.Z."/>
        </authorList>
    </citation>
    <scope>NUCLEOTIDE SEQUENCE [LARGE SCALE GENOMIC DNA]</scope>
    <source>
        <strain evidence="16 17">14</strain>
    </source>
</reference>
<dbReference type="SUPFAM" id="SSF51569">
    <property type="entry name" value="Aldolase"/>
    <property type="match status" value="1"/>
</dbReference>
<protein>
    <recommendedName>
        <fullName evidence="4 12">4-hydroxy-tetrahydrodipicolinate synthase</fullName>
        <shortName evidence="12">HTPA synthase</shortName>
        <ecNumber evidence="4 12">4.3.3.7</ecNumber>
    </recommendedName>
</protein>
<feature type="binding site" evidence="12 15">
    <location>
        <position position="205"/>
    </location>
    <ligand>
        <name>pyruvate</name>
        <dbReference type="ChEBI" id="CHEBI:15361"/>
    </ligand>
</feature>
<keyword evidence="9 12" id="KW-0456">Lyase</keyword>
<feature type="active site" description="Proton donor/acceptor" evidence="12 14">
    <location>
        <position position="136"/>
    </location>
</feature>
<dbReference type="InterPro" id="IPR013785">
    <property type="entry name" value="Aldolase_TIM"/>
</dbReference>
<organism evidence="16 17">
    <name type="scientific">Monoglobus pectinilyticus</name>
    <dbReference type="NCBI Taxonomy" id="1981510"/>
    <lineage>
        <taxon>Bacteria</taxon>
        <taxon>Bacillati</taxon>
        <taxon>Bacillota</taxon>
        <taxon>Clostridia</taxon>
        <taxon>Monoglobales</taxon>
        <taxon>Monoglobaceae</taxon>
        <taxon>Monoglobus</taxon>
    </lineage>
</organism>
<dbReference type="PANTHER" id="PTHR12128">
    <property type="entry name" value="DIHYDRODIPICOLINATE SYNTHASE"/>
    <property type="match status" value="1"/>
</dbReference>
<evidence type="ECO:0000256" key="10">
    <source>
        <dbReference type="ARBA" id="ARBA00023270"/>
    </source>
</evidence>
<dbReference type="SMART" id="SM01130">
    <property type="entry name" value="DHDPS"/>
    <property type="match status" value="1"/>
</dbReference>
<dbReference type="KEGG" id="mpec:B9O19_00776"/>
<evidence type="ECO:0000313" key="17">
    <source>
        <dbReference type="Proteomes" id="UP000235589"/>
    </source>
</evidence>
<feature type="site" description="Part of a proton relay during catalysis" evidence="12">
    <location>
        <position position="110"/>
    </location>
</feature>
<feature type="binding site" evidence="12 15">
    <location>
        <position position="48"/>
    </location>
    <ligand>
        <name>pyruvate</name>
        <dbReference type="ChEBI" id="CHEBI:15361"/>
    </ligand>
</feature>
<comment type="pathway">
    <text evidence="2 12">Amino-acid biosynthesis; L-lysine biosynthesis via DAP pathway; (S)-tetrahydrodipicolinate from L-aspartate: step 3/4.</text>
</comment>
<evidence type="ECO:0000256" key="12">
    <source>
        <dbReference type="HAMAP-Rule" id="MF_00418"/>
    </source>
</evidence>
<evidence type="ECO:0000256" key="8">
    <source>
        <dbReference type="ARBA" id="ARBA00023154"/>
    </source>
</evidence>
<keyword evidence="5 12" id="KW-0963">Cytoplasm</keyword>
<keyword evidence="6 12" id="KW-0028">Amino-acid biosynthesis</keyword>
<evidence type="ECO:0000256" key="13">
    <source>
        <dbReference type="PIRNR" id="PIRNR001365"/>
    </source>
</evidence>
<proteinExistence type="inferred from homology"/>
<keyword evidence="10 12" id="KW-0704">Schiff base</keyword>
<dbReference type="PANTHER" id="PTHR12128:SF66">
    <property type="entry name" value="4-HYDROXY-2-OXOGLUTARATE ALDOLASE, MITOCHONDRIAL"/>
    <property type="match status" value="1"/>
</dbReference>
<dbReference type="PIRSF" id="PIRSF001365">
    <property type="entry name" value="DHDPS"/>
    <property type="match status" value="1"/>
</dbReference>
<comment type="similarity">
    <text evidence="3 12 13">Belongs to the DapA family.</text>
</comment>
<comment type="catalytic activity">
    <reaction evidence="11 12">
        <text>L-aspartate 4-semialdehyde + pyruvate = (2S,4S)-4-hydroxy-2,3,4,5-tetrahydrodipicolinate + H2O + H(+)</text>
        <dbReference type="Rhea" id="RHEA:34171"/>
        <dbReference type="ChEBI" id="CHEBI:15361"/>
        <dbReference type="ChEBI" id="CHEBI:15377"/>
        <dbReference type="ChEBI" id="CHEBI:15378"/>
        <dbReference type="ChEBI" id="CHEBI:67139"/>
        <dbReference type="ChEBI" id="CHEBI:537519"/>
        <dbReference type="EC" id="4.3.3.7"/>
    </reaction>
</comment>
<dbReference type="RefSeq" id="WP_102365207.1">
    <property type="nucleotide sequence ID" value="NZ_CP020991.1"/>
</dbReference>
<sequence>MKEPIFTGSAVAIVTPFTETGVDFDKLEELIEFHIANQTDCIVICGTTGESSTMPDEEHKSVIKFTAEKVNKRIPVIAGTGSNDTAHAIELSKYAESVGADGLLIVTPYYNKTTQKGLYLHTKAIADSVNIPIVLYNIPGRTGGLSFSLDTLKELAKIPNINAIKEATGNLSFVANIAAETDLNIYSGNDDIIVPVMSLGGKGVISVVANILPKETHDICKLYETGETEKSKELFLSLIKLINTLFIEVNPIPVKTAMNCLGYKVGPLRMPLCDMSDKNLETLKNVLKENNVKCLL</sequence>
<evidence type="ECO:0000256" key="3">
    <source>
        <dbReference type="ARBA" id="ARBA00007592"/>
    </source>
</evidence>
<dbReference type="InterPro" id="IPR005263">
    <property type="entry name" value="DapA"/>
</dbReference>
<comment type="subunit">
    <text evidence="12">Homotetramer; dimer of dimers.</text>
</comment>
<dbReference type="GO" id="GO:0008840">
    <property type="term" value="F:4-hydroxy-tetrahydrodipicolinate synthase activity"/>
    <property type="evidence" value="ECO:0007669"/>
    <property type="project" value="UniProtKB-UniRule"/>
</dbReference>
<comment type="function">
    <text evidence="1 12">Catalyzes the condensation of (S)-aspartate-beta-semialdehyde [(S)-ASA] and pyruvate to 4-hydroxy-tetrahydrodipicolinate (HTPA).</text>
</comment>
<dbReference type="EC" id="4.3.3.7" evidence="4 12"/>
<dbReference type="Gene3D" id="3.20.20.70">
    <property type="entry name" value="Aldolase class I"/>
    <property type="match status" value="1"/>
</dbReference>
<dbReference type="GO" id="GO:0009089">
    <property type="term" value="P:lysine biosynthetic process via diaminopimelate"/>
    <property type="evidence" value="ECO:0007669"/>
    <property type="project" value="UniProtKB-UniRule"/>
</dbReference>
<evidence type="ECO:0000256" key="4">
    <source>
        <dbReference type="ARBA" id="ARBA00012086"/>
    </source>
</evidence>
<keyword evidence="8 12" id="KW-0457">Lysine biosynthesis</keyword>
<dbReference type="Pfam" id="PF00701">
    <property type="entry name" value="DHDPS"/>
    <property type="match status" value="1"/>
</dbReference>
<evidence type="ECO:0000256" key="9">
    <source>
        <dbReference type="ARBA" id="ARBA00023239"/>
    </source>
</evidence>
<evidence type="ECO:0000256" key="14">
    <source>
        <dbReference type="PIRSR" id="PIRSR001365-1"/>
    </source>
</evidence>
<dbReference type="NCBIfam" id="TIGR00674">
    <property type="entry name" value="dapA"/>
    <property type="match status" value="1"/>
</dbReference>
<feature type="active site" description="Schiff-base intermediate with substrate" evidence="12 14">
    <location>
        <position position="165"/>
    </location>
</feature>
<evidence type="ECO:0000256" key="15">
    <source>
        <dbReference type="PIRSR" id="PIRSR001365-2"/>
    </source>
</evidence>
<comment type="subcellular location">
    <subcellularLocation>
        <location evidence="12">Cytoplasm</location>
    </subcellularLocation>
</comment>
<dbReference type="InterPro" id="IPR002220">
    <property type="entry name" value="DapA-like"/>
</dbReference>
<keyword evidence="7 12" id="KW-0220">Diaminopimelate biosynthesis</keyword>
<feature type="site" description="Part of a proton relay during catalysis" evidence="12">
    <location>
        <position position="47"/>
    </location>
</feature>
<dbReference type="GO" id="GO:0005829">
    <property type="term" value="C:cytosol"/>
    <property type="evidence" value="ECO:0007669"/>
    <property type="project" value="TreeGrafter"/>
</dbReference>
<accession>A0A2K9P2A3</accession>
<evidence type="ECO:0000256" key="2">
    <source>
        <dbReference type="ARBA" id="ARBA00005120"/>
    </source>
</evidence>
<evidence type="ECO:0000256" key="7">
    <source>
        <dbReference type="ARBA" id="ARBA00022915"/>
    </source>
</evidence>
<dbReference type="EMBL" id="CP020991">
    <property type="protein sequence ID" value="AUO18959.1"/>
    <property type="molecule type" value="Genomic_DNA"/>
</dbReference>
<gene>
    <name evidence="12" type="primary">dapA</name>
    <name evidence="16" type="ORF">B9O19_00776</name>
</gene>
<dbReference type="GO" id="GO:0019877">
    <property type="term" value="P:diaminopimelate biosynthetic process"/>
    <property type="evidence" value="ECO:0007669"/>
    <property type="project" value="UniProtKB-UniRule"/>
</dbReference>
<evidence type="ECO:0000256" key="1">
    <source>
        <dbReference type="ARBA" id="ARBA00003294"/>
    </source>
</evidence>
<keyword evidence="17" id="KW-1185">Reference proteome</keyword>
<dbReference type="PRINTS" id="PR00146">
    <property type="entry name" value="DHPICSNTHASE"/>
</dbReference>
<evidence type="ECO:0000256" key="5">
    <source>
        <dbReference type="ARBA" id="ARBA00022490"/>
    </source>
</evidence>